<gene>
    <name evidence="1" type="ORF">CFIO01_02199</name>
</gene>
<dbReference type="AlphaFoldDB" id="A0A010RWP5"/>
<reference evidence="1 2" key="1">
    <citation type="submission" date="2014-02" db="EMBL/GenBank/DDBJ databases">
        <title>The genome sequence of Colletotrichum fioriniae PJ7.</title>
        <authorList>
            <person name="Baroncelli R."/>
            <person name="Thon M.R."/>
        </authorList>
    </citation>
    <scope>NUCLEOTIDE SEQUENCE [LARGE SCALE GENOMIC DNA]</scope>
    <source>
        <strain evidence="1 2">PJ7</strain>
    </source>
</reference>
<evidence type="ECO:0000313" key="1">
    <source>
        <dbReference type="EMBL" id="EXF84986.1"/>
    </source>
</evidence>
<sequence>MNGSRPRDDGRVLLKEVAYGPENGVPSSSGFVDGIAENVRVSSILLDPGSMVDVVNLTFMERNNIPRVRMKEPMAIRMADSLVIFLLLSPLRLARVLRSDKAVGGSSLYTDCIVPS</sequence>
<comment type="caution">
    <text evidence="1">The sequence shown here is derived from an EMBL/GenBank/DDBJ whole genome shotgun (WGS) entry which is preliminary data.</text>
</comment>
<dbReference type="HOGENOM" id="CLU_2096693_0_0_1"/>
<dbReference type="EMBL" id="JARH01000134">
    <property type="protein sequence ID" value="EXF84986.1"/>
    <property type="molecule type" value="Genomic_DNA"/>
</dbReference>
<keyword evidence="2" id="KW-1185">Reference proteome</keyword>
<evidence type="ECO:0000313" key="2">
    <source>
        <dbReference type="Proteomes" id="UP000020467"/>
    </source>
</evidence>
<accession>A0A010RWP5</accession>
<dbReference type="OrthoDB" id="5101389at2759"/>
<proteinExistence type="predicted"/>
<name>A0A010RWP5_9PEZI</name>
<protein>
    <submittedName>
        <fullName evidence="1">Uncharacterized protein</fullName>
    </submittedName>
</protein>
<dbReference type="KEGG" id="cfj:CFIO01_02199"/>
<organism evidence="1 2">
    <name type="scientific">Colletotrichum fioriniae PJ7</name>
    <dbReference type="NCBI Taxonomy" id="1445577"/>
    <lineage>
        <taxon>Eukaryota</taxon>
        <taxon>Fungi</taxon>
        <taxon>Dikarya</taxon>
        <taxon>Ascomycota</taxon>
        <taxon>Pezizomycotina</taxon>
        <taxon>Sordariomycetes</taxon>
        <taxon>Hypocreomycetidae</taxon>
        <taxon>Glomerellales</taxon>
        <taxon>Glomerellaceae</taxon>
        <taxon>Colletotrichum</taxon>
        <taxon>Colletotrichum acutatum species complex</taxon>
    </lineage>
</organism>
<dbReference type="Proteomes" id="UP000020467">
    <property type="component" value="Unassembled WGS sequence"/>
</dbReference>